<dbReference type="Proteomes" id="UP000282731">
    <property type="component" value="Chromosome"/>
</dbReference>
<feature type="transmembrane region" description="Helical" evidence="8">
    <location>
        <begin position="49"/>
        <end position="67"/>
    </location>
</feature>
<evidence type="ECO:0000256" key="3">
    <source>
        <dbReference type="ARBA" id="ARBA00022448"/>
    </source>
</evidence>
<keyword evidence="3" id="KW-0813">Transport</keyword>
<evidence type="ECO:0000256" key="8">
    <source>
        <dbReference type="RuleBase" id="RU363041"/>
    </source>
</evidence>
<reference evidence="9 10" key="2">
    <citation type="submission" date="2019-01" db="EMBL/GenBank/DDBJ databases">
        <title>Comparative genomic analysis of Brevibacterium aurantiacum sheds light on its evolution and its adaptation to smear-ripened cheeses.</title>
        <authorList>
            <person name="Moineau S."/>
        </authorList>
    </citation>
    <scope>NUCLEOTIDE SEQUENCE [LARGE SCALE GENOMIC DNA]</scope>
    <source>
        <strain evidence="9 10">SMQ-1420</strain>
    </source>
</reference>
<dbReference type="InterPro" id="IPR052017">
    <property type="entry name" value="TSUP"/>
</dbReference>
<keyword evidence="6 8" id="KW-1133">Transmembrane helix</keyword>
<evidence type="ECO:0000313" key="10">
    <source>
        <dbReference type="Proteomes" id="UP000282731"/>
    </source>
</evidence>
<dbReference type="AlphaFoldDB" id="A0A3T0DLF0"/>
<keyword evidence="7 8" id="KW-0472">Membrane</keyword>
<dbReference type="Pfam" id="PF01925">
    <property type="entry name" value="TauE"/>
    <property type="match status" value="1"/>
</dbReference>
<dbReference type="PANTHER" id="PTHR30269">
    <property type="entry name" value="TRANSMEMBRANE PROTEIN YFCA"/>
    <property type="match status" value="1"/>
</dbReference>
<feature type="transmembrane region" description="Helical" evidence="8">
    <location>
        <begin position="132"/>
        <end position="157"/>
    </location>
</feature>
<dbReference type="EMBL" id="CP025334">
    <property type="protein sequence ID" value="AZT95888.1"/>
    <property type="molecule type" value="Genomic_DNA"/>
</dbReference>
<evidence type="ECO:0000256" key="5">
    <source>
        <dbReference type="ARBA" id="ARBA00022692"/>
    </source>
</evidence>
<feature type="transmembrane region" description="Helical" evidence="8">
    <location>
        <begin position="106"/>
        <end position="126"/>
    </location>
</feature>
<evidence type="ECO:0000256" key="4">
    <source>
        <dbReference type="ARBA" id="ARBA00022475"/>
    </source>
</evidence>
<comment type="similarity">
    <text evidence="2 8">Belongs to the 4-toluene sulfonate uptake permease (TSUP) (TC 2.A.102) family.</text>
</comment>
<keyword evidence="4 8" id="KW-1003">Cell membrane</keyword>
<organism evidence="9 10">
    <name type="scientific">Brevibacterium aurantiacum</name>
    <dbReference type="NCBI Taxonomy" id="273384"/>
    <lineage>
        <taxon>Bacteria</taxon>
        <taxon>Bacillati</taxon>
        <taxon>Actinomycetota</taxon>
        <taxon>Actinomycetes</taxon>
        <taxon>Micrococcales</taxon>
        <taxon>Brevibacteriaceae</taxon>
        <taxon>Brevibacterium</taxon>
    </lineage>
</organism>
<feature type="transmembrane region" description="Helical" evidence="8">
    <location>
        <begin position="223"/>
        <end position="248"/>
    </location>
</feature>
<feature type="transmembrane region" description="Helical" evidence="8">
    <location>
        <begin position="194"/>
        <end position="216"/>
    </location>
</feature>
<feature type="transmembrane region" description="Helical" evidence="8">
    <location>
        <begin position="12"/>
        <end position="37"/>
    </location>
</feature>
<evidence type="ECO:0000256" key="2">
    <source>
        <dbReference type="ARBA" id="ARBA00009142"/>
    </source>
</evidence>
<dbReference type="PROSITE" id="PS51257">
    <property type="entry name" value="PROKAR_LIPOPROTEIN"/>
    <property type="match status" value="1"/>
</dbReference>
<gene>
    <name evidence="9" type="ORF">CXR27_01835</name>
</gene>
<protein>
    <recommendedName>
        <fullName evidence="8">Probable membrane transporter protein</fullName>
    </recommendedName>
</protein>
<sequence>MRRSRVPMELIHYLIIGAVVLGSSCVQGSVGFGLGMITAPVLVLLEPNLLPAALLLLATLTSFTAFIRERADVDWKLVGWGALGRLPGIVIGTTAVVLLPDQGLSLLLAVTVLAGVGFSLVGWSPAASNRNMFFASSVSGIFGTSTSIGGPPIALVLRSLDPLSMRSTMSAYFTIGSILSLTGLTIGGEVRGEHLIAAATLLPFMLAGLWLSNLVIRRANKTVLYRVAVSASILGAILVIGEVAASLLRA</sequence>
<evidence type="ECO:0000256" key="1">
    <source>
        <dbReference type="ARBA" id="ARBA00004651"/>
    </source>
</evidence>
<name>A0A3T0DLF0_BREAU</name>
<keyword evidence="5 8" id="KW-0812">Transmembrane</keyword>
<accession>A0A3T0DLF0</accession>
<proteinExistence type="inferred from homology"/>
<dbReference type="InterPro" id="IPR002781">
    <property type="entry name" value="TM_pro_TauE-like"/>
</dbReference>
<comment type="subcellular location">
    <subcellularLocation>
        <location evidence="1 8">Cell membrane</location>
        <topology evidence="1 8">Multi-pass membrane protein</topology>
    </subcellularLocation>
</comment>
<dbReference type="GO" id="GO:0005886">
    <property type="term" value="C:plasma membrane"/>
    <property type="evidence" value="ECO:0007669"/>
    <property type="project" value="UniProtKB-SubCell"/>
</dbReference>
<dbReference type="PANTHER" id="PTHR30269:SF37">
    <property type="entry name" value="MEMBRANE TRANSPORTER PROTEIN"/>
    <property type="match status" value="1"/>
</dbReference>
<evidence type="ECO:0000256" key="6">
    <source>
        <dbReference type="ARBA" id="ARBA00022989"/>
    </source>
</evidence>
<evidence type="ECO:0000313" key="9">
    <source>
        <dbReference type="EMBL" id="AZT95888.1"/>
    </source>
</evidence>
<reference evidence="9 10" key="1">
    <citation type="submission" date="2017-12" db="EMBL/GenBank/DDBJ databases">
        <authorList>
            <person name="Levesque S."/>
        </authorList>
    </citation>
    <scope>NUCLEOTIDE SEQUENCE [LARGE SCALE GENOMIC DNA]</scope>
    <source>
        <strain evidence="9 10">SMQ-1420</strain>
    </source>
</reference>
<feature type="transmembrane region" description="Helical" evidence="8">
    <location>
        <begin position="79"/>
        <end position="99"/>
    </location>
</feature>
<evidence type="ECO:0000256" key="7">
    <source>
        <dbReference type="ARBA" id="ARBA00023136"/>
    </source>
</evidence>